<dbReference type="Proteomes" id="UP000580250">
    <property type="component" value="Unassembled WGS sequence"/>
</dbReference>
<keyword evidence="1 2" id="KW-0430">Lectin</keyword>
<dbReference type="EMBL" id="CAJEWN010001446">
    <property type="protein sequence ID" value="CAD2197539.1"/>
    <property type="molecule type" value="Genomic_DNA"/>
</dbReference>
<dbReference type="Gene3D" id="2.60.120.200">
    <property type="match status" value="1"/>
</dbReference>
<dbReference type="AlphaFoldDB" id="A0A6V7XDX5"/>
<proteinExistence type="predicted"/>
<comment type="caution">
    <text evidence="4">The sequence shown here is derived from an EMBL/GenBank/DDBJ whole genome shotgun (WGS) entry which is preliminary data.</text>
</comment>
<dbReference type="PROSITE" id="PS51304">
    <property type="entry name" value="GALECTIN"/>
    <property type="match status" value="1"/>
</dbReference>
<evidence type="ECO:0000313" key="5">
    <source>
        <dbReference type="Proteomes" id="UP000580250"/>
    </source>
</evidence>
<dbReference type="InterPro" id="IPR001079">
    <property type="entry name" value="Galectin_CRD"/>
</dbReference>
<sequence length="130" mass="14743">MQISNTFYFDIKLVHDPQIANKLDVDIVMDLDFSFNPEIFIIEGKNVSRVVSEEEDPSYLDISSLTSKKVDLHSESYSNPISSGMPIVVLIQATDDYYNIRINGGDDIIYPLTFPPWAINRVEASFYASL</sequence>
<protein>
    <recommendedName>
        <fullName evidence="2">Galectin</fullName>
    </recommendedName>
</protein>
<gene>
    <name evidence="4" type="ORF">MENT_LOCUS50796</name>
</gene>
<evidence type="ECO:0000256" key="2">
    <source>
        <dbReference type="RuleBase" id="RU102079"/>
    </source>
</evidence>
<dbReference type="GO" id="GO:0030246">
    <property type="term" value="F:carbohydrate binding"/>
    <property type="evidence" value="ECO:0007669"/>
    <property type="project" value="UniProtKB-UniRule"/>
</dbReference>
<dbReference type="SUPFAM" id="SSF49899">
    <property type="entry name" value="Concanavalin A-like lectins/glucanases"/>
    <property type="match status" value="1"/>
</dbReference>
<accession>A0A6V7XDX5</accession>
<reference evidence="4 5" key="1">
    <citation type="submission" date="2020-08" db="EMBL/GenBank/DDBJ databases">
        <authorList>
            <person name="Koutsovoulos G."/>
            <person name="Danchin GJ E."/>
        </authorList>
    </citation>
    <scope>NUCLEOTIDE SEQUENCE [LARGE SCALE GENOMIC DNA]</scope>
</reference>
<dbReference type="Pfam" id="PF00337">
    <property type="entry name" value="Gal-bind_lectin"/>
    <property type="match status" value="1"/>
</dbReference>
<name>A0A6V7XDX5_MELEN</name>
<evidence type="ECO:0000259" key="3">
    <source>
        <dbReference type="PROSITE" id="PS51304"/>
    </source>
</evidence>
<feature type="domain" description="Galectin" evidence="3">
    <location>
        <begin position="1"/>
        <end position="130"/>
    </location>
</feature>
<evidence type="ECO:0000313" key="4">
    <source>
        <dbReference type="EMBL" id="CAD2197539.1"/>
    </source>
</evidence>
<organism evidence="4 5">
    <name type="scientific">Meloidogyne enterolobii</name>
    <name type="common">Root-knot nematode worm</name>
    <name type="synonym">Meloidogyne mayaguensis</name>
    <dbReference type="NCBI Taxonomy" id="390850"/>
    <lineage>
        <taxon>Eukaryota</taxon>
        <taxon>Metazoa</taxon>
        <taxon>Ecdysozoa</taxon>
        <taxon>Nematoda</taxon>
        <taxon>Chromadorea</taxon>
        <taxon>Rhabditida</taxon>
        <taxon>Tylenchina</taxon>
        <taxon>Tylenchomorpha</taxon>
        <taxon>Tylenchoidea</taxon>
        <taxon>Meloidogynidae</taxon>
        <taxon>Meloidogyninae</taxon>
        <taxon>Meloidogyne</taxon>
    </lineage>
</organism>
<evidence type="ECO:0000256" key="1">
    <source>
        <dbReference type="ARBA" id="ARBA00022734"/>
    </source>
</evidence>
<dbReference type="InterPro" id="IPR013320">
    <property type="entry name" value="ConA-like_dom_sf"/>
</dbReference>